<dbReference type="GO" id="GO:0005665">
    <property type="term" value="C:RNA polymerase II, core complex"/>
    <property type="evidence" value="ECO:0007669"/>
    <property type="project" value="TreeGrafter"/>
</dbReference>
<dbReference type="AlphaFoldDB" id="A0A1I8EAE5"/>
<keyword evidence="4" id="KW-0539">Nucleus</keyword>
<evidence type="ECO:0000256" key="1">
    <source>
        <dbReference type="ARBA" id="ARBA00004123"/>
    </source>
</evidence>
<dbReference type="STRING" id="6293.A0A1I8EAE5"/>
<dbReference type="GO" id="GO:0003899">
    <property type="term" value="F:DNA-directed RNA polymerase activity"/>
    <property type="evidence" value="ECO:0007669"/>
    <property type="project" value="InterPro"/>
</dbReference>
<sequence length="190" mass="21676">LGYKNGKVKKSSNLHNLLNVQSATNGRNDFSKEMFKLRRKDLEFDEFIPLKESNLLENQIIGDETIMVTCAGDYGDIESILKWTIDQKFREIIIRDIPNGGKREKFNVEFRLSNFQFSENNLVMEDSSTPTPSAGGLAKINSMIYICAECHSENEVLRKDAIKCRECGCRILHKNNSSLKANKTKTQYDA</sequence>
<evidence type="ECO:0000256" key="2">
    <source>
        <dbReference type="ARBA" id="ARBA00022723"/>
    </source>
</evidence>
<dbReference type="GO" id="GO:0005736">
    <property type="term" value="C:RNA polymerase I complex"/>
    <property type="evidence" value="ECO:0007669"/>
    <property type="project" value="TreeGrafter"/>
</dbReference>
<dbReference type="Pfam" id="PF03604">
    <property type="entry name" value="Zn_ribbon_RPAB4"/>
    <property type="match status" value="1"/>
</dbReference>
<reference evidence="6" key="1">
    <citation type="submission" date="2016-11" db="UniProtKB">
        <authorList>
            <consortium name="WormBaseParasite"/>
        </authorList>
    </citation>
    <scope>IDENTIFICATION</scope>
    <source>
        <strain evidence="6">pt0022</strain>
    </source>
</reference>
<dbReference type="GO" id="GO:0006351">
    <property type="term" value="P:DNA-templated transcription"/>
    <property type="evidence" value="ECO:0007669"/>
    <property type="project" value="InterPro"/>
</dbReference>
<comment type="subcellular location">
    <subcellularLocation>
        <location evidence="1">Nucleus</location>
    </subcellularLocation>
</comment>
<dbReference type="GO" id="GO:0005666">
    <property type="term" value="C:RNA polymerase III complex"/>
    <property type="evidence" value="ECO:0007669"/>
    <property type="project" value="TreeGrafter"/>
</dbReference>
<evidence type="ECO:0000256" key="4">
    <source>
        <dbReference type="ARBA" id="ARBA00023242"/>
    </source>
</evidence>
<keyword evidence="2" id="KW-0479">Metal-binding</keyword>
<dbReference type="InterPro" id="IPR039747">
    <property type="entry name" value="RPABC4"/>
</dbReference>
<evidence type="ECO:0000313" key="6">
    <source>
        <dbReference type="WBParaSite" id="maker-PairedContig_1113-snap-gene-0.7-mRNA-1"/>
    </source>
</evidence>
<dbReference type="InterPro" id="IPR006591">
    <property type="entry name" value="RNAP_P/RPABC4"/>
</dbReference>
<evidence type="ECO:0000256" key="3">
    <source>
        <dbReference type="ARBA" id="ARBA00022833"/>
    </source>
</evidence>
<dbReference type="PANTHER" id="PTHR12056:SF2">
    <property type="entry name" value="GEO11084P1"/>
    <property type="match status" value="1"/>
</dbReference>
<dbReference type="WBParaSite" id="maker-PairedContig_1113-snap-gene-0.7-mRNA-1">
    <property type="protein sequence ID" value="maker-PairedContig_1113-snap-gene-0.7-mRNA-1"/>
    <property type="gene ID" value="maker-PairedContig_1113-snap-gene-0.7"/>
</dbReference>
<proteinExistence type="inferred from homology"/>
<dbReference type="InterPro" id="IPR029040">
    <property type="entry name" value="RPABC4/Spt4"/>
</dbReference>
<keyword evidence="3" id="KW-0862">Zinc</keyword>
<name>A0A1I8EAE5_WUCBA</name>
<protein>
    <submittedName>
        <fullName evidence="6">Uncharacterized protein</fullName>
    </submittedName>
</protein>
<comment type="similarity">
    <text evidence="5">Belongs to the archaeal Rpo12/eukaryotic RPC10 RNA polymerase subunit family.</text>
</comment>
<accession>A0A1I8EAE5</accession>
<dbReference type="GO" id="GO:0008270">
    <property type="term" value="F:zinc ion binding"/>
    <property type="evidence" value="ECO:0007669"/>
    <property type="project" value="InterPro"/>
</dbReference>
<dbReference type="SMART" id="SM00659">
    <property type="entry name" value="RPOLCX"/>
    <property type="match status" value="1"/>
</dbReference>
<dbReference type="SUPFAM" id="SSF63393">
    <property type="entry name" value="RNA polymerase subunits"/>
    <property type="match status" value="1"/>
</dbReference>
<organism evidence="6">
    <name type="scientific">Wuchereria bancrofti</name>
    <dbReference type="NCBI Taxonomy" id="6293"/>
    <lineage>
        <taxon>Eukaryota</taxon>
        <taxon>Metazoa</taxon>
        <taxon>Ecdysozoa</taxon>
        <taxon>Nematoda</taxon>
        <taxon>Chromadorea</taxon>
        <taxon>Rhabditida</taxon>
        <taxon>Spirurina</taxon>
        <taxon>Spiruromorpha</taxon>
        <taxon>Filarioidea</taxon>
        <taxon>Onchocercidae</taxon>
        <taxon>Wuchereria</taxon>
    </lineage>
</organism>
<dbReference type="GO" id="GO:0003677">
    <property type="term" value="F:DNA binding"/>
    <property type="evidence" value="ECO:0007669"/>
    <property type="project" value="InterPro"/>
</dbReference>
<dbReference type="Gene3D" id="2.20.28.30">
    <property type="entry name" value="RNA polymerase ii, chain L"/>
    <property type="match status" value="1"/>
</dbReference>
<dbReference type="PANTHER" id="PTHR12056">
    <property type="entry name" value="DNA-DIRECTED RNA POLYMERASES I, II, AND III"/>
    <property type="match status" value="1"/>
</dbReference>
<evidence type="ECO:0000256" key="5">
    <source>
        <dbReference type="ARBA" id="ARBA00025770"/>
    </source>
</evidence>